<comment type="caution">
    <text evidence="6">The sequence shown here is derived from an EMBL/GenBank/DDBJ whole genome shotgun (WGS) entry which is preliminary data.</text>
</comment>
<evidence type="ECO:0000313" key="7">
    <source>
        <dbReference type="Proteomes" id="UP000432727"/>
    </source>
</evidence>
<keyword evidence="3" id="KW-0479">Metal-binding</keyword>
<proteinExistence type="inferred from homology"/>
<evidence type="ECO:0000256" key="4">
    <source>
        <dbReference type="PIRSR" id="PIRSR603469-4"/>
    </source>
</evidence>
<dbReference type="Pfam" id="PF02435">
    <property type="entry name" value="Glyco_hydro_68"/>
    <property type="match status" value="2"/>
</dbReference>
<reference evidence="6 7" key="1">
    <citation type="submission" date="2019-12" db="EMBL/GenBank/DDBJ databases">
        <title>Genomic-based taxomic classification of the family Erythrobacteraceae.</title>
        <authorList>
            <person name="Xu L."/>
        </authorList>
    </citation>
    <scope>NUCLEOTIDE SEQUENCE [LARGE SCALE GENOMIC DNA]</scope>
    <source>
        <strain evidence="6 7">JCM 12189</strain>
    </source>
</reference>
<comment type="cofactor">
    <cofactor evidence="3">
        <name>Ca(2+)</name>
        <dbReference type="ChEBI" id="CHEBI:29108"/>
    </cofactor>
</comment>
<feature type="binding site" evidence="3">
    <location>
        <position position="215"/>
    </location>
    <ligand>
        <name>Ca(2+)</name>
        <dbReference type="ChEBI" id="CHEBI:29108"/>
        <label>1</label>
    </ligand>
</feature>
<dbReference type="RefSeq" id="WP_160596283.1">
    <property type="nucleotide sequence ID" value="NZ_WTYI01000001.1"/>
</dbReference>
<dbReference type="GO" id="GO:0050053">
    <property type="term" value="F:levansucrase activity"/>
    <property type="evidence" value="ECO:0007669"/>
    <property type="project" value="InterPro"/>
</dbReference>
<dbReference type="Proteomes" id="UP000432727">
    <property type="component" value="Unassembled WGS sequence"/>
</dbReference>
<feature type="binding site" evidence="2">
    <location>
        <begin position="243"/>
        <end position="245"/>
    </location>
    <ligand>
        <name>substrate</name>
    </ligand>
</feature>
<dbReference type="InterPro" id="IPR003469">
    <property type="entry name" value="Glyco_hydro_68"/>
</dbReference>
<sequence length="371" mass="41470">MTSVWTAHDVDKIDLDRVDRVPVITEAQRDGLLDDRVYWDMWPIQDPDGRIADCTGRELWMALSAPDRGDPSLRHFEAKIRLLERKNQSWLDIGDVLPDQPVPYEREWAGSALKTGNRVSLYFTAAGTVDRSGGYQQKLFEAHGTLDDDGLPKDWTRPAPSISAHSPLYHAADAHEGEAGKIKAFRDPAYFRDPADGQEYLVFTASLADAQSEFNGAVGIARRQGNDWILLPPIIHADGVNNELERAHVVFHEGRYYAFWATQSGTFSPGLRNAPNGLYGMVSDSLLGEYRPLNGSGLVLANPSDEPLQTYSWFVSRELIVSSFVDHWGLTTMSKQQKPEDLARRFGGVPAPLLRLQIDVDRCELVQLEPA</sequence>
<dbReference type="EMBL" id="WTYI01000001">
    <property type="protein sequence ID" value="MXO97325.1"/>
    <property type="molecule type" value="Genomic_DNA"/>
</dbReference>
<protein>
    <recommendedName>
        <fullName evidence="8">Glycoside hydrolase family 68 protein</fullName>
    </recommendedName>
</protein>
<dbReference type="GO" id="GO:0046872">
    <property type="term" value="F:metal ion binding"/>
    <property type="evidence" value="ECO:0007669"/>
    <property type="project" value="UniProtKB-KW"/>
</dbReference>
<feature type="site" description="Transition state stabilizer" evidence="4">
    <location>
        <position position="187"/>
    </location>
</feature>
<organism evidence="6 7">
    <name type="scientific">Qipengyuania aquimaris</name>
    <dbReference type="NCBI Taxonomy" id="255984"/>
    <lineage>
        <taxon>Bacteria</taxon>
        <taxon>Pseudomonadati</taxon>
        <taxon>Pseudomonadota</taxon>
        <taxon>Alphaproteobacteria</taxon>
        <taxon>Sphingomonadales</taxon>
        <taxon>Erythrobacteraceae</taxon>
        <taxon>Qipengyuania</taxon>
    </lineage>
</organism>
<dbReference type="CDD" id="cd08997">
    <property type="entry name" value="GH68"/>
    <property type="match status" value="1"/>
</dbReference>
<keyword evidence="3" id="KW-0106">Calcium</keyword>
<keyword evidence="7" id="KW-1185">Reference proteome</keyword>
<accession>A0A6I4TMQ3</accession>
<evidence type="ECO:0008006" key="8">
    <source>
        <dbReference type="Google" id="ProtNLM"/>
    </source>
</evidence>
<gene>
    <name evidence="6" type="ORF">GRI34_12955</name>
</gene>
<dbReference type="InterPro" id="IPR023296">
    <property type="entry name" value="Glyco_hydro_beta-prop_sf"/>
</dbReference>
<dbReference type="OrthoDB" id="3359526at2"/>
<dbReference type="Gene3D" id="2.115.10.20">
    <property type="entry name" value="Glycosyl hydrolase domain, family 43"/>
    <property type="match status" value="1"/>
</dbReference>
<dbReference type="AlphaFoldDB" id="A0A6I4TMQ3"/>
<evidence type="ECO:0000256" key="1">
    <source>
        <dbReference type="ARBA" id="ARBA00006775"/>
    </source>
</evidence>
<comment type="similarity">
    <text evidence="1 5">Belongs to the glycosyl hydrolase 68 family.</text>
</comment>
<name>A0A6I4TMQ3_9SPHN</name>
<evidence type="ECO:0000256" key="3">
    <source>
        <dbReference type="PIRSR" id="PIRSR603469-3"/>
    </source>
</evidence>
<evidence type="ECO:0000313" key="6">
    <source>
        <dbReference type="EMBL" id="MXO97325.1"/>
    </source>
</evidence>
<evidence type="ECO:0000256" key="2">
    <source>
        <dbReference type="PIRSR" id="PIRSR603469-2"/>
    </source>
</evidence>
<evidence type="ECO:0000256" key="5">
    <source>
        <dbReference type="RuleBase" id="RU361220"/>
    </source>
</evidence>
<dbReference type="GO" id="GO:0009758">
    <property type="term" value="P:carbohydrate utilization"/>
    <property type="evidence" value="ECO:0007669"/>
    <property type="project" value="InterPro"/>
</dbReference>
<dbReference type="SUPFAM" id="SSF75005">
    <property type="entry name" value="Arabinanase/levansucrase/invertase"/>
    <property type="match status" value="1"/>
</dbReference>